<dbReference type="AlphaFoldDB" id="A0A7M4DG14"/>
<protein>
    <submittedName>
        <fullName evidence="1">Uncharacterized protein</fullName>
    </submittedName>
</protein>
<dbReference type="EMBL" id="CACRYJ010000016">
    <property type="protein sequence ID" value="VZO35857.1"/>
    <property type="molecule type" value="Genomic_DNA"/>
</dbReference>
<organism evidence="1 2">
    <name type="scientific">Occultella aeris</name>
    <dbReference type="NCBI Taxonomy" id="2761496"/>
    <lineage>
        <taxon>Bacteria</taxon>
        <taxon>Bacillati</taxon>
        <taxon>Actinomycetota</taxon>
        <taxon>Actinomycetes</taxon>
        <taxon>Micrococcales</taxon>
        <taxon>Ruaniaceae</taxon>
        <taxon>Occultella</taxon>
    </lineage>
</organism>
<accession>A0A7M4DG14</accession>
<name>A0A7M4DG14_9MICO</name>
<evidence type="ECO:0000313" key="2">
    <source>
        <dbReference type="Proteomes" id="UP000419743"/>
    </source>
</evidence>
<dbReference type="Proteomes" id="UP000419743">
    <property type="component" value="Unassembled WGS sequence"/>
</dbReference>
<reference evidence="1 2" key="1">
    <citation type="submission" date="2019-11" db="EMBL/GenBank/DDBJ databases">
        <authorList>
            <person name="Criscuolo A."/>
        </authorList>
    </citation>
    <scope>NUCLEOTIDE SEQUENCE [LARGE SCALE GENOMIC DNA]</scope>
    <source>
        <strain evidence="1">CIP111667</strain>
    </source>
</reference>
<sequence length="68" mass="7535">MTTKKLISLPDQLARDIKEAAVKAGKSDSLWMREAAEAMLAGAREESLSEIADFISDRDREALDRLAQ</sequence>
<keyword evidence="2" id="KW-1185">Reference proteome</keyword>
<gene>
    <name evidence="1" type="ORF">HALOF300_01059</name>
</gene>
<proteinExistence type="predicted"/>
<comment type="caution">
    <text evidence="1">The sequence shown here is derived from an EMBL/GenBank/DDBJ whole genome shotgun (WGS) entry which is preliminary data.</text>
</comment>
<evidence type="ECO:0000313" key="1">
    <source>
        <dbReference type="EMBL" id="VZO35857.1"/>
    </source>
</evidence>
<dbReference type="RefSeq" id="WP_197522319.1">
    <property type="nucleotide sequence ID" value="NZ_CACRYJ010000016.1"/>
</dbReference>